<dbReference type="AlphaFoldDB" id="A0A923L859"/>
<organism evidence="1 2">
    <name type="scientific">Ornithinibacillus hominis</name>
    <dbReference type="NCBI Taxonomy" id="2763055"/>
    <lineage>
        <taxon>Bacteria</taxon>
        <taxon>Bacillati</taxon>
        <taxon>Bacillota</taxon>
        <taxon>Bacilli</taxon>
        <taxon>Bacillales</taxon>
        <taxon>Bacillaceae</taxon>
        <taxon>Ornithinibacillus</taxon>
    </lineage>
</organism>
<comment type="caution">
    <text evidence="1">The sequence shown here is derived from an EMBL/GenBank/DDBJ whole genome shotgun (WGS) entry which is preliminary data.</text>
</comment>
<protein>
    <submittedName>
        <fullName evidence="1">Uncharacterized protein</fullName>
    </submittedName>
</protein>
<dbReference type="Proteomes" id="UP000637359">
    <property type="component" value="Unassembled WGS sequence"/>
</dbReference>
<keyword evidence="2" id="KW-1185">Reference proteome</keyword>
<evidence type="ECO:0000313" key="1">
    <source>
        <dbReference type="EMBL" id="MBC5638296.1"/>
    </source>
</evidence>
<dbReference type="EMBL" id="JACOOL010000014">
    <property type="protein sequence ID" value="MBC5638296.1"/>
    <property type="molecule type" value="Genomic_DNA"/>
</dbReference>
<dbReference type="RefSeq" id="WP_186871005.1">
    <property type="nucleotide sequence ID" value="NZ_JACOOL010000014.1"/>
</dbReference>
<accession>A0A923L859</accession>
<name>A0A923L859_9BACI</name>
<proteinExistence type="predicted"/>
<evidence type="ECO:0000313" key="2">
    <source>
        <dbReference type="Proteomes" id="UP000637359"/>
    </source>
</evidence>
<reference evidence="1" key="1">
    <citation type="submission" date="2020-08" db="EMBL/GenBank/DDBJ databases">
        <title>Genome public.</title>
        <authorList>
            <person name="Liu C."/>
            <person name="Sun Q."/>
        </authorList>
    </citation>
    <scope>NUCLEOTIDE SEQUENCE</scope>
    <source>
        <strain evidence="1">BX22</strain>
    </source>
</reference>
<gene>
    <name evidence="1" type="ORF">H8S33_16060</name>
</gene>
<sequence length="541" mass="63701">MDGLLILNRQNTMVYLDENKSIIKTYFLEVSIETSQEQYELLIDLLNASKRELVISDYLKSHEDQKYIIRLLKVLYEIGAIFIYSNSYGLSSYFNNSWFRVLSQYLPTDKDILHSCRLLDEAVIHITPEVEQQFPILRDLLIENDMTVSQEIGGELKDSDWIITMENEFIHHNIIELSLSADKIIGSTNKLAQNYKPIENKEHLISKESLLYKVGPYYAMLYVIKSIVGISKSTFSLNKEGKFYEYDLEEEDFMQTVEEFSFPKPKRSKEKLDYIGNFESFINNNPTIPISISGWKDEQYADLFQMGYTTYSLSDRSTNDTFVYAGVDFIEIAMETIKKGLEYYFNRDLKQSKWMISTNESYYLDKVLFLLQYVDEPFTVQKVERVNYPNNDLNNYLTILNMDLDFYVKKYINSSSYIVYLLDHGKDKMYSDEKRTLNIEEKMVELALNYILIKFNSNKRITNILTAINSIDKEALLQTDNHEYISLDIPNEKEFIENGLQVFKHSNLYLLESAWKYEEQLHESNLIVRKIEVEKNQNSRV</sequence>